<dbReference type="EMBL" id="LSZP01000023">
    <property type="protein sequence ID" value="KXU36510.1"/>
    <property type="molecule type" value="Genomic_DNA"/>
</dbReference>
<dbReference type="Gene3D" id="2.60.120.200">
    <property type="match status" value="1"/>
</dbReference>
<evidence type="ECO:0000256" key="1">
    <source>
        <dbReference type="ARBA" id="ARBA00006865"/>
    </source>
</evidence>
<dbReference type="InterPro" id="IPR000757">
    <property type="entry name" value="Beta-glucanase-like"/>
</dbReference>
<dbReference type="SUPFAM" id="SSF49899">
    <property type="entry name" value="Concanavalin A-like lectins/glucanases"/>
    <property type="match status" value="1"/>
</dbReference>
<evidence type="ECO:0000313" key="3">
    <source>
        <dbReference type="EMBL" id="KXU36510.1"/>
    </source>
</evidence>
<sequence length="302" mass="33504">MTVLRMLFATESAAPTTSLEARTLLWQDEFAQPIGTGPDPSKWAHDLGEHGWGNAELQRYTDSRENSFVVADADATDGRALVIRALRDSEGRYTSARIKTQGKFAKKFGRIEARLKLPKGQGIWAAFWTLGETIERSGWPECGEIDIMESLGHEPDKVYGTIHGPGYSGGNNQTTAHYRIGQRDTDGDAGEDARRDALRGGVGAGTAPAVATAEAALDFSAGYHVFAVEWRPGQIEWFVDGERYHVLTAADFPEEARWVFDDTPQFILLNLAVGGHWPKYPDATTEFPQDYRIDYVRVWGDH</sequence>
<dbReference type="PANTHER" id="PTHR10963">
    <property type="entry name" value="GLYCOSYL HYDROLASE-RELATED"/>
    <property type="match status" value="1"/>
</dbReference>
<dbReference type="GO" id="GO:0005975">
    <property type="term" value="P:carbohydrate metabolic process"/>
    <property type="evidence" value="ECO:0007669"/>
    <property type="project" value="InterPro"/>
</dbReference>
<gene>
    <name evidence="3" type="ORF">AXK12_00040</name>
</gene>
<reference evidence="3 4" key="1">
    <citation type="submission" date="2016-02" db="EMBL/GenBank/DDBJ databases">
        <authorList>
            <person name="Wen L."/>
            <person name="He K."/>
            <person name="Yang H."/>
        </authorList>
    </citation>
    <scope>NUCLEOTIDE SEQUENCE [LARGE SCALE GENOMIC DNA]</scope>
    <source>
        <strain evidence="3 4">CV41</strain>
    </source>
</reference>
<organism evidence="3 4">
    <name type="scientific">Cephaloticoccus capnophilus</name>
    <dbReference type="NCBI Taxonomy" id="1548208"/>
    <lineage>
        <taxon>Bacteria</taxon>
        <taxon>Pseudomonadati</taxon>
        <taxon>Verrucomicrobiota</taxon>
        <taxon>Opitutia</taxon>
        <taxon>Opitutales</taxon>
        <taxon>Opitutaceae</taxon>
        <taxon>Cephaloticoccus</taxon>
    </lineage>
</organism>
<comment type="caution">
    <text evidence="3">The sequence shown here is derived from an EMBL/GenBank/DDBJ whole genome shotgun (WGS) entry which is preliminary data.</text>
</comment>
<dbReference type="CDD" id="cd08023">
    <property type="entry name" value="GH16_laminarinase_like"/>
    <property type="match status" value="1"/>
</dbReference>
<dbReference type="PROSITE" id="PS51762">
    <property type="entry name" value="GH16_2"/>
    <property type="match status" value="1"/>
</dbReference>
<dbReference type="PANTHER" id="PTHR10963:SF55">
    <property type="entry name" value="GLYCOSIDE HYDROLASE FAMILY 16 PROTEIN"/>
    <property type="match status" value="1"/>
</dbReference>
<comment type="similarity">
    <text evidence="1">Belongs to the glycosyl hydrolase 16 family.</text>
</comment>
<dbReference type="GO" id="GO:0004553">
    <property type="term" value="F:hydrolase activity, hydrolyzing O-glycosyl compounds"/>
    <property type="evidence" value="ECO:0007669"/>
    <property type="project" value="InterPro"/>
</dbReference>
<evidence type="ECO:0000313" key="4">
    <source>
        <dbReference type="Proteomes" id="UP000071392"/>
    </source>
</evidence>
<dbReference type="InterPro" id="IPR050546">
    <property type="entry name" value="Glycosyl_Hydrlase_16"/>
</dbReference>
<dbReference type="Pfam" id="PF00722">
    <property type="entry name" value="Glyco_hydro_16"/>
    <property type="match status" value="2"/>
</dbReference>
<evidence type="ECO:0000259" key="2">
    <source>
        <dbReference type="PROSITE" id="PS51762"/>
    </source>
</evidence>
<proteinExistence type="inferred from homology"/>
<feature type="domain" description="GH16" evidence="2">
    <location>
        <begin position="9"/>
        <end position="302"/>
    </location>
</feature>
<keyword evidence="4" id="KW-1185">Reference proteome</keyword>
<dbReference type="RefSeq" id="WP_068711214.1">
    <property type="nucleotide sequence ID" value="NZ_LSZP01000023.1"/>
</dbReference>
<dbReference type="STRING" id="1548208.AXK12_00040"/>
<protein>
    <recommendedName>
        <fullName evidence="2">GH16 domain-containing protein</fullName>
    </recommendedName>
</protein>
<dbReference type="Proteomes" id="UP000071392">
    <property type="component" value="Unassembled WGS sequence"/>
</dbReference>
<dbReference type="AlphaFoldDB" id="A0A139SPU6"/>
<dbReference type="InterPro" id="IPR013320">
    <property type="entry name" value="ConA-like_dom_sf"/>
</dbReference>
<accession>A0A139SPU6</accession>
<name>A0A139SPU6_9BACT</name>